<keyword evidence="4 8" id="KW-0812">Transmembrane</keyword>
<dbReference type="SUPFAM" id="SSF53756">
    <property type="entry name" value="UDP-Glycosyltransferase/glycogen phosphorylase"/>
    <property type="match status" value="1"/>
</dbReference>
<feature type="transmembrane region" description="Helical" evidence="8">
    <location>
        <begin position="6"/>
        <end position="25"/>
    </location>
</feature>
<dbReference type="GO" id="GO:0043541">
    <property type="term" value="C:UDP-N-acetylglucosamine transferase complex"/>
    <property type="evidence" value="ECO:0007669"/>
    <property type="project" value="TreeGrafter"/>
</dbReference>
<comment type="subcellular location">
    <subcellularLocation>
        <location evidence="1">Endoplasmic reticulum membrane</location>
        <topology evidence="1">Single-pass membrane protein</topology>
    </subcellularLocation>
</comment>
<evidence type="ECO:0000256" key="2">
    <source>
        <dbReference type="ARBA" id="ARBA00009731"/>
    </source>
</evidence>
<evidence type="ECO:0000256" key="7">
    <source>
        <dbReference type="ARBA" id="ARBA00023136"/>
    </source>
</evidence>
<dbReference type="AlphaFoldDB" id="A0A9N9TU54"/>
<evidence type="ECO:0000256" key="8">
    <source>
        <dbReference type="SAM" id="Phobius"/>
    </source>
</evidence>
<evidence type="ECO:0000256" key="3">
    <source>
        <dbReference type="ARBA" id="ARBA00017467"/>
    </source>
</evidence>
<evidence type="ECO:0000313" key="10">
    <source>
        <dbReference type="Proteomes" id="UP001153712"/>
    </source>
</evidence>
<dbReference type="GO" id="GO:0006488">
    <property type="term" value="P:dolichol-linked oligosaccharide biosynthetic process"/>
    <property type="evidence" value="ECO:0007669"/>
    <property type="project" value="InterPro"/>
</dbReference>
<dbReference type="PANTHER" id="PTHR12154">
    <property type="entry name" value="GLYCOSYL TRANSFERASE-RELATED"/>
    <property type="match status" value="1"/>
</dbReference>
<dbReference type="GO" id="GO:0004577">
    <property type="term" value="F:N-acetylglucosaminyldiphosphodolichol N-acetylglucosaminyltransferase activity"/>
    <property type="evidence" value="ECO:0007669"/>
    <property type="project" value="TreeGrafter"/>
</dbReference>
<accession>A0A9N9TU54</accession>
<keyword evidence="6 8" id="KW-1133">Transmembrane helix</keyword>
<dbReference type="Gene3D" id="3.40.50.2000">
    <property type="entry name" value="Glycogen Phosphorylase B"/>
    <property type="match status" value="1"/>
</dbReference>
<evidence type="ECO:0000256" key="6">
    <source>
        <dbReference type="ARBA" id="ARBA00022989"/>
    </source>
</evidence>
<name>A0A9N9TU54_PHYSR</name>
<sequence>MDTQLLLELFILLIFLVAARALFLIHKTTTGHSKYASSKRKSPCRTLVCAGSGGHTTEILALISTLNPEKYSPRYYFLSNTDKTSVSKIEELEKRWKNSSYTLKKIPRSRNVHQSYVSSIFTTVYSIFYTVPLVLWIQPDVILCNGPGTCVPVCLAGFLLKCACVKDTRIVFIESFCRTKSLSLTGKILVYFADNFLIQWPDLKKVIKRGDYVGQLM</sequence>
<protein>
    <recommendedName>
        <fullName evidence="3">UDP-N-acetylglucosamine transferase subunit ALG14</fullName>
    </recommendedName>
</protein>
<dbReference type="Proteomes" id="UP001153712">
    <property type="component" value="Chromosome 8"/>
</dbReference>
<feature type="transmembrane region" description="Helical" evidence="8">
    <location>
        <begin position="115"/>
        <end position="137"/>
    </location>
</feature>
<keyword evidence="5" id="KW-0256">Endoplasmic reticulum</keyword>
<organism evidence="9 10">
    <name type="scientific">Phyllotreta striolata</name>
    <name type="common">Striped flea beetle</name>
    <name type="synonym">Crioceris striolata</name>
    <dbReference type="NCBI Taxonomy" id="444603"/>
    <lineage>
        <taxon>Eukaryota</taxon>
        <taxon>Metazoa</taxon>
        <taxon>Ecdysozoa</taxon>
        <taxon>Arthropoda</taxon>
        <taxon>Hexapoda</taxon>
        <taxon>Insecta</taxon>
        <taxon>Pterygota</taxon>
        <taxon>Neoptera</taxon>
        <taxon>Endopterygota</taxon>
        <taxon>Coleoptera</taxon>
        <taxon>Polyphaga</taxon>
        <taxon>Cucujiformia</taxon>
        <taxon>Chrysomeloidea</taxon>
        <taxon>Chrysomelidae</taxon>
        <taxon>Galerucinae</taxon>
        <taxon>Alticini</taxon>
        <taxon>Phyllotreta</taxon>
    </lineage>
</organism>
<keyword evidence="7 8" id="KW-0472">Membrane</keyword>
<dbReference type="OrthoDB" id="17098at2759"/>
<proteinExistence type="inferred from homology"/>
<evidence type="ECO:0000313" key="9">
    <source>
        <dbReference type="EMBL" id="CAG9864747.1"/>
    </source>
</evidence>
<comment type="similarity">
    <text evidence="2">Belongs to the ALG14 family.</text>
</comment>
<dbReference type="InterPro" id="IPR013969">
    <property type="entry name" value="Oligosacch_biosynth_Alg14"/>
</dbReference>
<reference evidence="9" key="1">
    <citation type="submission" date="2022-01" db="EMBL/GenBank/DDBJ databases">
        <authorList>
            <person name="King R."/>
        </authorList>
    </citation>
    <scope>NUCLEOTIDE SEQUENCE</scope>
</reference>
<dbReference type="PANTHER" id="PTHR12154:SF4">
    <property type="entry name" value="UDP-N-ACETYLGLUCOSAMINE TRANSFERASE SUBUNIT ALG14 HOMOLOG"/>
    <property type="match status" value="1"/>
</dbReference>
<dbReference type="Pfam" id="PF08660">
    <property type="entry name" value="Alg14"/>
    <property type="match status" value="1"/>
</dbReference>
<evidence type="ECO:0000256" key="5">
    <source>
        <dbReference type="ARBA" id="ARBA00022824"/>
    </source>
</evidence>
<evidence type="ECO:0000256" key="1">
    <source>
        <dbReference type="ARBA" id="ARBA00004389"/>
    </source>
</evidence>
<evidence type="ECO:0000256" key="4">
    <source>
        <dbReference type="ARBA" id="ARBA00022692"/>
    </source>
</evidence>
<dbReference type="EMBL" id="OU900101">
    <property type="protein sequence ID" value="CAG9864747.1"/>
    <property type="molecule type" value="Genomic_DNA"/>
</dbReference>
<keyword evidence="10" id="KW-1185">Reference proteome</keyword>
<gene>
    <name evidence="9" type="ORF">PHYEVI_LOCUS10997</name>
</gene>